<feature type="compositionally biased region" description="Polar residues" evidence="1">
    <location>
        <begin position="49"/>
        <end position="59"/>
    </location>
</feature>
<reference evidence="2" key="1">
    <citation type="submission" date="2022-10" db="EMBL/GenBank/DDBJ databases">
        <authorList>
            <person name="Chen Y."/>
            <person name="Dougan E. K."/>
            <person name="Chan C."/>
            <person name="Rhodes N."/>
            <person name="Thang M."/>
        </authorList>
    </citation>
    <scope>NUCLEOTIDE SEQUENCE</scope>
</reference>
<dbReference type="EMBL" id="CAMXCT030000601">
    <property type="protein sequence ID" value="CAL4768284.1"/>
    <property type="molecule type" value="Genomic_DNA"/>
</dbReference>
<evidence type="ECO:0000256" key="1">
    <source>
        <dbReference type="SAM" id="MobiDB-lite"/>
    </source>
</evidence>
<accession>A0A9P1BWF9</accession>
<feature type="region of interest" description="Disordered" evidence="1">
    <location>
        <begin position="106"/>
        <end position="151"/>
    </location>
</feature>
<keyword evidence="5" id="KW-1185">Reference proteome</keyword>
<comment type="caution">
    <text evidence="2">The sequence shown here is derived from an EMBL/GenBank/DDBJ whole genome shotgun (WGS) entry which is preliminary data.</text>
</comment>
<dbReference type="Proteomes" id="UP001152797">
    <property type="component" value="Unassembled WGS sequence"/>
</dbReference>
<evidence type="ECO:0000313" key="4">
    <source>
        <dbReference type="EMBL" id="CAL4768284.1"/>
    </source>
</evidence>
<dbReference type="OrthoDB" id="447797at2759"/>
<evidence type="ECO:0000313" key="5">
    <source>
        <dbReference type="Proteomes" id="UP001152797"/>
    </source>
</evidence>
<dbReference type="EMBL" id="CAMXCT020000601">
    <property type="protein sequence ID" value="CAL1134347.1"/>
    <property type="molecule type" value="Genomic_DNA"/>
</dbReference>
<feature type="compositionally biased region" description="Low complexity" evidence="1">
    <location>
        <begin position="117"/>
        <end position="126"/>
    </location>
</feature>
<proteinExistence type="predicted"/>
<dbReference type="EMBL" id="CAMXCT010000601">
    <property type="protein sequence ID" value="CAI3980972.1"/>
    <property type="molecule type" value="Genomic_DNA"/>
</dbReference>
<feature type="region of interest" description="Disordered" evidence="1">
    <location>
        <begin position="1"/>
        <end position="63"/>
    </location>
</feature>
<dbReference type="AlphaFoldDB" id="A0A9P1BWF9"/>
<organism evidence="2">
    <name type="scientific">Cladocopium goreaui</name>
    <dbReference type="NCBI Taxonomy" id="2562237"/>
    <lineage>
        <taxon>Eukaryota</taxon>
        <taxon>Sar</taxon>
        <taxon>Alveolata</taxon>
        <taxon>Dinophyceae</taxon>
        <taxon>Suessiales</taxon>
        <taxon>Symbiodiniaceae</taxon>
        <taxon>Cladocopium</taxon>
    </lineage>
</organism>
<gene>
    <name evidence="2" type="ORF">C1SCF055_LOCUS8810</name>
</gene>
<sequence>MELPASPCESIRAAEVETEIEDNDGHHDDPQTNQFAEIEEEFAEADARTSPSQHASSPKTGDYVVPAKNKEVWKQFGCGTEAGRMLRKLYAGPKEAASKVTYPQLPSPIKRWEPTRAKPAAPKAVVQVPRSAIPRRDMDDPRQWPPPPIPCRRPAVEILAELEAEQARRRAEIPDLPKGRNQDHEKFSLQERFRYCGAKMLPKGSMGYVEPGQVPPTGGATEAALKREERKRLDENGFNAEQREIFEHLIIGVQRKQARIAQIDEEAVDQRPSKAKTAKNKEALELRNAIDRDLKDMQTLMSMGERQLGQMET</sequence>
<evidence type="ECO:0000313" key="2">
    <source>
        <dbReference type="EMBL" id="CAI3980972.1"/>
    </source>
</evidence>
<name>A0A9P1BWF9_9DINO</name>
<reference evidence="3" key="2">
    <citation type="submission" date="2024-04" db="EMBL/GenBank/DDBJ databases">
        <authorList>
            <person name="Chen Y."/>
            <person name="Shah S."/>
            <person name="Dougan E. K."/>
            <person name="Thang M."/>
            <person name="Chan C."/>
        </authorList>
    </citation>
    <scope>NUCLEOTIDE SEQUENCE [LARGE SCALE GENOMIC DNA]</scope>
</reference>
<evidence type="ECO:0000313" key="3">
    <source>
        <dbReference type="EMBL" id="CAL1134347.1"/>
    </source>
</evidence>
<protein>
    <submittedName>
        <fullName evidence="4">Enkurin domain-containing protein</fullName>
    </submittedName>
</protein>